<evidence type="ECO:0000259" key="3">
    <source>
        <dbReference type="PROSITE" id="PS50279"/>
    </source>
</evidence>
<dbReference type="GO" id="GO:0004867">
    <property type="term" value="F:serine-type endopeptidase inhibitor activity"/>
    <property type="evidence" value="ECO:0007669"/>
    <property type="project" value="InterPro"/>
</dbReference>
<dbReference type="CDD" id="cd00109">
    <property type="entry name" value="Kunitz-type"/>
    <property type="match status" value="1"/>
</dbReference>
<evidence type="ECO:0000256" key="2">
    <source>
        <dbReference type="SAM" id="SignalP"/>
    </source>
</evidence>
<dbReference type="InterPro" id="IPR051388">
    <property type="entry name" value="Serpin_venom_toxin"/>
</dbReference>
<dbReference type="Gene3D" id="4.10.75.10">
    <property type="entry name" value="Elafin-like"/>
    <property type="match status" value="1"/>
</dbReference>
<dbReference type="InterPro" id="IPR036645">
    <property type="entry name" value="Elafin-like_sf"/>
</dbReference>
<protein>
    <submittedName>
        <fullName evidence="6">Kunitz-type protease inhibitor 4</fullName>
    </submittedName>
</protein>
<accession>A0A6J0UPN4</accession>
<evidence type="ECO:0000259" key="4">
    <source>
        <dbReference type="PROSITE" id="PS51390"/>
    </source>
</evidence>
<feature type="chain" id="PRO_5045270619" evidence="2">
    <location>
        <begin position="20"/>
        <end position="132"/>
    </location>
</feature>
<dbReference type="InterPro" id="IPR036880">
    <property type="entry name" value="Kunitz_BPTI_sf"/>
</dbReference>
<keyword evidence="5" id="KW-1185">Reference proteome</keyword>
<dbReference type="PANTHER" id="PTHR46751">
    <property type="entry name" value="EPPIN"/>
    <property type="match status" value="1"/>
</dbReference>
<keyword evidence="1" id="KW-1015">Disulfide bond</keyword>
<dbReference type="PROSITE" id="PS50279">
    <property type="entry name" value="BPTI_KUNITZ_2"/>
    <property type="match status" value="1"/>
</dbReference>
<dbReference type="RefSeq" id="XP_020662657.2">
    <property type="nucleotide sequence ID" value="XM_020806998.2"/>
</dbReference>
<sequence>MAFFLGLLVFSAVFLPSEAEGRPGYCLELPWGHSTPSGRRSCEACRADADCPPKKKCCSSLCGDTCQTPESNLCKLPPAVGPCKARMPKFYYNWASKRCEQFIYGGCRGNLNRFDRREQCQRACGGPRDALA</sequence>
<reference evidence="6" key="1">
    <citation type="submission" date="2025-08" db="UniProtKB">
        <authorList>
            <consortium name="RefSeq"/>
        </authorList>
    </citation>
    <scope>IDENTIFICATION</scope>
</reference>
<dbReference type="OrthoDB" id="4473401at2759"/>
<dbReference type="PROSITE" id="PS00280">
    <property type="entry name" value="BPTI_KUNITZ_1"/>
    <property type="match status" value="1"/>
</dbReference>
<dbReference type="SUPFAM" id="SSF57256">
    <property type="entry name" value="Elafin-like"/>
    <property type="match status" value="1"/>
</dbReference>
<evidence type="ECO:0000313" key="6">
    <source>
        <dbReference type="RefSeq" id="XP_020662657.2"/>
    </source>
</evidence>
<name>A0A6J0UPN4_9SAUR</name>
<evidence type="ECO:0000313" key="5">
    <source>
        <dbReference type="Proteomes" id="UP001652642"/>
    </source>
</evidence>
<dbReference type="InParanoid" id="A0A6J0UPN4"/>
<dbReference type="Proteomes" id="UP001652642">
    <property type="component" value="Chromosome 4"/>
</dbReference>
<feature type="domain" description="BPTI/Kunitz inhibitor" evidence="3">
    <location>
        <begin position="74"/>
        <end position="124"/>
    </location>
</feature>
<dbReference type="Gene3D" id="4.10.410.10">
    <property type="entry name" value="Pancreatic trypsin inhibitor Kunitz domain"/>
    <property type="match status" value="1"/>
</dbReference>
<dbReference type="InterPro" id="IPR008197">
    <property type="entry name" value="WAP_dom"/>
</dbReference>
<proteinExistence type="predicted"/>
<keyword evidence="2" id="KW-0732">Signal</keyword>
<dbReference type="SUPFAM" id="SSF57362">
    <property type="entry name" value="BPTI-like"/>
    <property type="match status" value="1"/>
</dbReference>
<dbReference type="InterPro" id="IPR020901">
    <property type="entry name" value="Prtase_inh_Kunz-CS"/>
</dbReference>
<dbReference type="Pfam" id="PF00014">
    <property type="entry name" value="Kunitz_BPTI"/>
    <property type="match status" value="1"/>
</dbReference>
<dbReference type="SMART" id="SM00217">
    <property type="entry name" value="WAP"/>
    <property type="match status" value="1"/>
</dbReference>
<dbReference type="InterPro" id="IPR002223">
    <property type="entry name" value="Kunitz_BPTI"/>
</dbReference>
<dbReference type="CTD" id="391253"/>
<dbReference type="GO" id="GO:0044483">
    <property type="term" value="P:venom-mediated perturbation of hemostasis"/>
    <property type="evidence" value="ECO:0007669"/>
    <property type="project" value="UniProtKB-ARBA"/>
</dbReference>
<gene>
    <name evidence="6" type="primary">SPINT4</name>
</gene>
<dbReference type="Pfam" id="PF00095">
    <property type="entry name" value="WAP"/>
    <property type="match status" value="1"/>
</dbReference>
<feature type="signal peptide" evidence="2">
    <location>
        <begin position="1"/>
        <end position="19"/>
    </location>
</feature>
<dbReference type="PROSITE" id="PS51390">
    <property type="entry name" value="WAP"/>
    <property type="match status" value="1"/>
</dbReference>
<dbReference type="AlphaFoldDB" id="A0A6J0UPN4"/>
<keyword evidence="6" id="KW-0646">Protease inhibitor</keyword>
<dbReference type="GeneID" id="110086203"/>
<dbReference type="SMART" id="SM00131">
    <property type="entry name" value="KU"/>
    <property type="match status" value="1"/>
</dbReference>
<dbReference type="PANTHER" id="PTHR46751:SF1">
    <property type="entry name" value="WAP FOUR-DISULFIDE CORE DOMAIN PROTEIN 6A"/>
    <property type="match status" value="1"/>
</dbReference>
<dbReference type="PRINTS" id="PR00759">
    <property type="entry name" value="BASICPTASE"/>
</dbReference>
<dbReference type="KEGG" id="pvt:110086203"/>
<organism evidence="5 6">
    <name type="scientific">Pogona vitticeps</name>
    <name type="common">central bearded dragon</name>
    <dbReference type="NCBI Taxonomy" id="103695"/>
    <lineage>
        <taxon>Eukaryota</taxon>
        <taxon>Metazoa</taxon>
        <taxon>Chordata</taxon>
        <taxon>Craniata</taxon>
        <taxon>Vertebrata</taxon>
        <taxon>Euteleostomi</taxon>
        <taxon>Lepidosauria</taxon>
        <taxon>Squamata</taxon>
        <taxon>Bifurcata</taxon>
        <taxon>Unidentata</taxon>
        <taxon>Episquamata</taxon>
        <taxon>Toxicofera</taxon>
        <taxon>Iguania</taxon>
        <taxon>Acrodonta</taxon>
        <taxon>Agamidae</taxon>
        <taxon>Amphibolurinae</taxon>
        <taxon>Pogona</taxon>
    </lineage>
</organism>
<feature type="domain" description="WAP" evidence="4">
    <location>
        <begin position="19"/>
        <end position="70"/>
    </location>
</feature>
<evidence type="ECO:0000256" key="1">
    <source>
        <dbReference type="ARBA" id="ARBA00023157"/>
    </source>
</evidence>
<dbReference type="GO" id="GO:0005576">
    <property type="term" value="C:extracellular region"/>
    <property type="evidence" value="ECO:0007669"/>
    <property type="project" value="UniProtKB-SubCell"/>
</dbReference>